<dbReference type="PANTHER" id="PTHR46971">
    <property type="entry name" value="CALCINEURIN B SUBUNIT (PROTEIN PHOSPHATASE 2B REGULATORY SUBUNIT)-LIKE PROTEIN"/>
    <property type="match status" value="1"/>
</dbReference>
<dbReference type="PANTHER" id="PTHR46971:SF1">
    <property type="entry name" value="CALCINEURIN B SUBUNIT (PROTEIN PHOSPHATASE 2B REGULATORY SUBUNIT)-LIKE PROTEIN"/>
    <property type="match status" value="1"/>
</dbReference>
<evidence type="ECO:0000256" key="1">
    <source>
        <dbReference type="ARBA" id="ARBA00022837"/>
    </source>
</evidence>
<feature type="domain" description="EF-hand" evidence="2">
    <location>
        <begin position="28"/>
        <end position="63"/>
    </location>
</feature>
<protein>
    <recommendedName>
        <fullName evidence="2">EF-hand domain-containing protein</fullName>
    </recommendedName>
</protein>
<evidence type="ECO:0000259" key="2">
    <source>
        <dbReference type="PROSITE" id="PS50222"/>
    </source>
</evidence>
<sequence length="176" mass="19944">MGQALSFGLTQYDVEELKDYCDGRFTQSEIEGLYRRFRALDRGRKGFISSEEFSSIPELSINPLHFRMGQMFNHVNFKEFALALKASSKRASREDRLRTIFSLFDIDNDGILSPADLELMVRQLAGSSLSEEDLKIVVDRALKEANASDAGLTFDDVARALEGSELRMEVEMPVDY</sequence>
<dbReference type="EMBL" id="JALJOT010000010">
    <property type="protein sequence ID" value="KAK9906871.1"/>
    <property type="molecule type" value="Genomic_DNA"/>
</dbReference>
<organism evidence="3 4">
    <name type="scientific">Coccomyxa subellipsoidea</name>
    <dbReference type="NCBI Taxonomy" id="248742"/>
    <lineage>
        <taxon>Eukaryota</taxon>
        <taxon>Viridiplantae</taxon>
        <taxon>Chlorophyta</taxon>
        <taxon>core chlorophytes</taxon>
        <taxon>Trebouxiophyceae</taxon>
        <taxon>Trebouxiophyceae incertae sedis</taxon>
        <taxon>Coccomyxaceae</taxon>
        <taxon>Coccomyxa</taxon>
    </lineage>
</organism>
<dbReference type="InterPro" id="IPR002048">
    <property type="entry name" value="EF_hand_dom"/>
</dbReference>
<dbReference type="PROSITE" id="PS00018">
    <property type="entry name" value="EF_HAND_1"/>
    <property type="match status" value="1"/>
</dbReference>
<dbReference type="Gene3D" id="1.10.238.10">
    <property type="entry name" value="EF-hand"/>
    <property type="match status" value="1"/>
</dbReference>
<dbReference type="InterPro" id="IPR018247">
    <property type="entry name" value="EF_Hand_1_Ca_BS"/>
</dbReference>
<gene>
    <name evidence="3" type="ORF">WJX75_009495</name>
</gene>
<evidence type="ECO:0000313" key="4">
    <source>
        <dbReference type="Proteomes" id="UP001491310"/>
    </source>
</evidence>
<evidence type="ECO:0000313" key="3">
    <source>
        <dbReference type="EMBL" id="KAK9906871.1"/>
    </source>
</evidence>
<proteinExistence type="predicted"/>
<accession>A0ABR2YK17</accession>
<dbReference type="InterPro" id="IPR011992">
    <property type="entry name" value="EF-hand-dom_pair"/>
</dbReference>
<comment type="caution">
    <text evidence="3">The sequence shown here is derived from an EMBL/GenBank/DDBJ whole genome shotgun (WGS) entry which is preliminary data.</text>
</comment>
<dbReference type="SUPFAM" id="SSF47473">
    <property type="entry name" value="EF-hand"/>
    <property type="match status" value="1"/>
</dbReference>
<dbReference type="Proteomes" id="UP001491310">
    <property type="component" value="Unassembled WGS sequence"/>
</dbReference>
<feature type="domain" description="EF-hand" evidence="2">
    <location>
        <begin position="92"/>
        <end position="127"/>
    </location>
</feature>
<keyword evidence="1" id="KW-0106">Calcium</keyword>
<dbReference type="PROSITE" id="PS50222">
    <property type="entry name" value="EF_HAND_2"/>
    <property type="match status" value="2"/>
</dbReference>
<dbReference type="Pfam" id="PF13202">
    <property type="entry name" value="EF-hand_5"/>
    <property type="match status" value="2"/>
</dbReference>
<reference evidence="3 4" key="1">
    <citation type="journal article" date="2024" name="Nat. Commun.">
        <title>Phylogenomics reveals the evolutionary origins of lichenization in chlorophyte algae.</title>
        <authorList>
            <person name="Puginier C."/>
            <person name="Libourel C."/>
            <person name="Otte J."/>
            <person name="Skaloud P."/>
            <person name="Haon M."/>
            <person name="Grisel S."/>
            <person name="Petersen M."/>
            <person name="Berrin J.G."/>
            <person name="Delaux P.M."/>
            <person name="Dal Grande F."/>
            <person name="Keller J."/>
        </authorList>
    </citation>
    <scope>NUCLEOTIDE SEQUENCE [LARGE SCALE GENOMIC DNA]</scope>
    <source>
        <strain evidence="3 4">SAG 216-7</strain>
    </source>
</reference>
<keyword evidence="4" id="KW-1185">Reference proteome</keyword>
<name>A0ABR2YK17_9CHLO</name>